<dbReference type="InterPro" id="IPR001680">
    <property type="entry name" value="WD40_rpt"/>
</dbReference>
<evidence type="ECO:0000313" key="4">
    <source>
        <dbReference type="EMBL" id="OAQ24243.1"/>
    </source>
</evidence>
<keyword evidence="1 3" id="KW-0853">WD repeat</keyword>
<dbReference type="InterPro" id="IPR036322">
    <property type="entry name" value="WD40_repeat_dom_sf"/>
</dbReference>
<dbReference type="CDD" id="cd00200">
    <property type="entry name" value="WD40"/>
    <property type="match status" value="1"/>
</dbReference>
<reference evidence="4 5" key="1">
    <citation type="submission" date="2016-05" db="EMBL/GenBank/DDBJ databases">
        <title>Genome sequencing reveals origins of a unique bacterial endosymbiosis in the earliest lineages of terrestrial Fungi.</title>
        <authorList>
            <consortium name="DOE Joint Genome Institute"/>
            <person name="Uehling J."/>
            <person name="Gryganskyi A."/>
            <person name="Hameed K."/>
            <person name="Tschaplinski T."/>
            <person name="Misztal P."/>
            <person name="Wu S."/>
            <person name="Desiro A."/>
            <person name="Vande Pol N."/>
            <person name="Du Z.-Y."/>
            <person name="Zienkiewicz A."/>
            <person name="Zienkiewicz K."/>
            <person name="Morin E."/>
            <person name="Tisserant E."/>
            <person name="Splivallo R."/>
            <person name="Hainaut M."/>
            <person name="Henrissat B."/>
            <person name="Ohm R."/>
            <person name="Kuo A."/>
            <person name="Yan J."/>
            <person name="Lipzen A."/>
            <person name="Nolan M."/>
            <person name="Labutti K."/>
            <person name="Barry K."/>
            <person name="Goldstein A."/>
            <person name="Labbe J."/>
            <person name="Schadt C."/>
            <person name="Tuskan G."/>
            <person name="Grigoriev I."/>
            <person name="Martin F."/>
            <person name="Vilgalys R."/>
            <person name="Bonito G."/>
        </authorList>
    </citation>
    <scope>NUCLEOTIDE SEQUENCE [LARGE SCALE GENOMIC DNA]</scope>
    <source>
        <strain evidence="4 5">AG-77</strain>
    </source>
</reference>
<proteinExistence type="predicted"/>
<feature type="repeat" description="WD" evidence="3">
    <location>
        <begin position="348"/>
        <end position="389"/>
    </location>
</feature>
<sequence>MRTELVLALPQASPNSANQFWLATCFAITNGRAELSDLKASSRESPSSGFLTRKRNPSLAEAIRPGSMTHAVHYSLNCEEEACELPAVQLLFALRRRTEHEDGLEHKQAQNLRLKPVPQLHLSDGYEPLGVTGVLHVQHELKSLENLESFFISPTTVSLRKRVAHFRSFEPLQWEEVQGLAQLTLERLDRRLGGVNLTKSWIRQADFTKAQMERVQFEEMPYLKENKWVDSCAYSPDGVFLAVGLIDGRINTYDTSIWTMTVTYGGHQEEVISLAYSPTGHQLLSGSEDKTVRLWDCESGSCILVLKGHTGGVRTVAFSPCGKQVASAGMDKTVRLWDVQTGTNQFTLTGHTGWIRGISYSPDGLAIVSVGTERMIQFFDTRTGQPGEVWESQNGKMRSIIYSPGALEIAVGYENGELQFYNTTTGKPTRNWKAHDDAVAGVSFSPNGQWTVTCSWDNTVKVWSAVTGSVLSVFTGHSDSVRQVAFSPNGLQLASCSFDCTIRLWDVSSLGAGMDVESESDPLMSILFSPDGRVLVCAAYSGVVRQFDAISGESGPAIVCGYRPVNCIAISPDGLRIASALTRTCFGDIYIRDMGTGQAEIVQQFSSREVNAIAFSADSRWIATGGDDKIVRLRDARSRILKRELEGHASSVTSLVFSPNSHRIFSGSRDGTIRAWDLESGRCRVVVDAAGFTERWVISASSNGLRVASKGLLGAVDIWDAESGQLQQSLEHRETFYSSAFSSCGQWLGVGLTGSVWLWIFASNKTAEGGEGRGEWKCLVRIRDIFGRVLSMAWKPNTLDFGIGCANGSLQVWRLVETSTPSSEAWSTQMVWGAGNPVLVASDAIFVDAVGLSSVNQKLLTQRSKDAVA</sequence>
<dbReference type="Proteomes" id="UP000078512">
    <property type="component" value="Unassembled WGS sequence"/>
</dbReference>
<dbReference type="PROSITE" id="PS50294">
    <property type="entry name" value="WD_REPEATS_REGION"/>
    <property type="match status" value="5"/>
</dbReference>
<feature type="repeat" description="WD" evidence="3">
    <location>
        <begin position="432"/>
        <end position="473"/>
    </location>
</feature>
<protein>
    <submittedName>
        <fullName evidence="4">WD40 repeat-like protein</fullName>
    </submittedName>
</protein>
<keyword evidence="5" id="KW-1185">Reference proteome</keyword>
<feature type="repeat" description="WD" evidence="3">
    <location>
        <begin position="645"/>
        <end position="686"/>
    </location>
</feature>
<name>A0A197JGX1_9FUNG</name>
<evidence type="ECO:0000256" key="2">
    <source>
        <dbReference type="ARBA" id="ARBA00022737"/>
    </source>
</evidence>
<dbReference type="Gene3D" id="2.130.10.10">
    <property type="entry name" value="YVTN repeat-like/Quinoprotein amine dehydrogenase"/>
    <property type="match status" value="4"/>
</dbReference>
<dbReference type="AlphaFoldDB" id="A0A197JGX1"/>
<dbReference type="InterPro" id="IPR015943">
    <property type="entry name" value="WD40/YVTN_repeat-like_dom_sf"/>
</dbReference>
<dbReference type="PROSITE" id="PS50082">
    <property type="entry name" value="WD_REPEATS_2"/>
    <property type="match status" value="6"/>
</dbReference>
<dbReference type="STRING" id="1314771.A0A197JGX1"/>
<dbReference type="SUPFAM" id="SSF50978">
    <property type="entry name" value="WD40 repeat-like"/>
    <property type="match status" value="2"/>
</dbReference>
<dbReference type="EMBL" id="KV442098">
    <property type="protein sequence ID" value="OAQ24243.1"/>
    <property type="molecule type" value="Genomic_DNA"/>
</dbReference>
<dbReference type="Pfam" id="PF00400">
    <property type="entry name" value="WD40"/>
    <property type="match status" value="9"/>
</dbReference>
<evidence type="ECO:0000256" key="3">
    <source>
        <dbReference type="PROSITE-ProRule" id="PRU00221"/>
    </source>
</evidence>
<dbReference type="SMART" id="SM00320">
    <property type="entry name" value="WD40"/>
    <property type="match status" value="13"/>
</dbReference>
<feature type="repeat" description="WD" evidence="3">
    <location>
        <begin position="306"/>
        <end position="347"/>
    </location>
</feature>
<feature type="repeat" description="WD" evidence="3">
    <location>
        <begin position="264"/>
        <end position="305"/>
    </location>
</feature>
<dbReference type="InterPro" id="IPR019775">
    <property type="entry name" value="WD40_repeat_CS"/>
</dbReference>
<dbReference type="PANTHER" id="PTHR19848">
    <property type="entry name" value="WD40 REPEAT PROTEIN"/>
    <property type="match status" value="1"/>
</dbReference>
<dbReference type="PRINTS" id="PR00320">
    <property type="entry name" value="GPROTEINBRPT"/>
</dbReference>
<dbReference type="InterPro" id="IPR020472">
    <property type="entry name" value="WD40_PAC1"/>
</dbReference>
<feature type="repeat" description="WD" evidence="3">
    <location>
        <begin position="474"/>
        <end position="509"/>
    </location>
</feature>
<organism evidence="4 5">
    <name type="scientific">Linnemannia elongata AG-77</name>
    <dbReference type="NCBI Taxonomy" id="1314771"/>
    <lineage>
        <taxon>Eukaryota</taxon>
        <taxon>Fungi</taxon>
        <taxon>Fungi incertae sedis</taxon>
        <taxon>Mucoromycota</taxon>
        <taxon>Mortierellomycotina</taxon>
        <taxon>Mortierellomycetes</taxon>
        <taxon>Mortierellales</taxon>
        <taxon>Mortierellaceae</taxon>
        <taxon>Linnemannia</taxon>
    </lineage>
</organism>
<dbReference type="PANTHER" id="PTHR19848:SF8">
    <property type="entry name" value="F-BOX AND WD REPEAT DOMAIN CONTAINING 7"/>
    <property type="match status" value="1"/>
</dbReference>
<gene>
    <name evidence="4" type="ORF">K457DRAFT_1910476</name>
</gene>
<evidence type="ECO:0000313" key="5">
    <source>
        <dbReference type="Proteomes" id="UP000078512"/>
    </source>
</evidence>
<evidence type="ECO:0000256" key="1">
    <source>
        <dbReference type="ARBA" id="ARBA00022574"/>
    </source>
</evidence>
<accession>A0A197JGX1</accession>
<keyword evidence="2" id="KW-0677">Repeat</keyword>
<dbReference type="PROSITE" id="PS00678">
    <property type="entry name" value="WD_REPEATS_1"/>
    <property type="match status" value="3"/>
</dbReference>